<sequence>MTQAKHSLCVFCGSSAGKSDKYAHAAKQLAQEMAARSWDLVYGGGTTGLMGVIASACKEQGRHVTGIIPRALTQRERNANIDSEQFGETILVQDMHTRKRMMAERSTAFVSMPGGLGTLEELFEIATWSQLGIHERAVVLFNVDGFYDGLIAFLDKAVAEGFIGETQRHIIVEAKTAAEVCTAVAEYIPPSGRLNLDWKTVSAGYKAEA</sequence>
<proteinExistence type="predicted"/>
<reference evidence="1 2" key="1">
    <citation type="submission" date="2016-07" db="EMBL/GenBank/DDBJ databases">
        <title>Pervasive Adenine N6-methylation of Active Genes in Fungi.</title>
        <authorList>
            <consortium name="DOE Joint Genome Institute"/>
            <person name="Mondo S.J."/>
            <person name="Dannebaum R.O."/>
            <person name="Kuo R.C."/>
            <person name="Labutti K."/>
            <person name="Haridas S."/>
            <person name="Kuo A."/>
            <person name="Salamov A."/>
            <person name="Ahrendt S.R."/>
            <person name="Lipzen A."/>
            <person name="Sullivan W."/>
            <person name="Andreopoulos W.B."/>
            <person name="Clum A."/>
            <person name="Lindquist E."/>
            <person name="Daum C."/>
            <person name="Ramamoorthy G.K."/>
            <person name="Gryganskyi A."/>
            <person name="Culley D."/>
            <person name="Magnuson J.K."/>
            <person name="James T.Y."/>
            <person name="O'Malley M.A."/>
            <person name="Stajich J.E."/>
            <person name="Spatafora J.W."/>
            <person name="Visel A."/>
            <person name="Grigoriev I.V."/>
        </authorList>
    </citation>
    <scope>NUCLEOTIDE SEQUENCE [LARGE SCALE GENOMIC DNA]</scope>
    <source>
        <strain evidence="1 2">12-1054</strain>
    </source>
</reference>
<evidence type="ECO:0000313" key="1">
    <source>
        <dbReference type="EMBL" id="ORY85446.1"/>
    </source>
</evidence>
<dbReference type="GO" id="GO:0009691">
    <property type="term" value="P:cytokinin biosynthetic process"/>
    <property type="evidence" value="ECO:0007669"/>
    <property type="project" value="InterPro"/>
</dbReference>
<dbReference type="Gene3D" id="3.40.50.450">
    <property type="match status" value="1"/>
</dbReference>
<gene>
    <name evidence="1" type="ORF">BCR37DRAFT_365002</name>
</gene>
<dbReference type="PANTHER" id="PTHR31223">
    <property type="entry name" value="LOG FAMILY PROTEIN YJL055W"/>
    <property type="match status" value="1"/>
</dbReference>
<dbReference type="OrthoDB" id="414463at2759"/>
<organism evidence="1 2">
    <name type="scientific">Protomyces lactucae-debilis</name>
    <dbReference type="NCBI Taxonomy" id="2754530"/>
    <lineage>
        <taxon>Eukaryota</taxon>
        <taxon>Fungi</taxon>
        <taxon>Dikarya</taxon>
        <taxon>Ascomycota</taxon>
        <taxon>Taphrinomycotina</taxon>
        <taxon>Taphrinomycetes</taxon>
        <taxon>Taphrinales</taxon>
        <taxon>Protomycetaceae</taxon>
        <taxon>Protomyces</taxon>
    </lineage>
</organism>
<evidence type="ECO:0000313" key="2">
    <source>
        <dbReference type="Proteomes" id="UP000193685"/>
    </source>
</evidence>
<dbReference type="GeneID" id="63784862"/>
<dbReference type="Proteomes" id="UP000193685">
    <property type="component" value="Unassembled WGS sequence"/>
</dbReference>
<dbReference type="PANTHER" id="PTHR31223:SF70">
    <property type="entry name" value="LOG FAMILY PROTEIN YJL055W"/>
    <property type="match status" value="1"/>
</dbReference>
<dbReference type="EMBL" id="MCFI01000004">
    <property type="protein sequence ID" value="ORY85446.1"/>
    <property type="molecule type" value="Genomic_DNA"/>
</dbReference>
<dbReference type="InterPro" id="IPR005269">
    <property type="entry name" value="LOG"/>
</dbReference>
<accession>A0A1Y2FQG2</accession>
<protein>
    <recommendedName>
        <fullName evidence="3">Cytokinin riboside 5'-monophosphate phosphoribohydrolase</fullName>
    </recommendedName>
</protein>
<dbReference type="NCBIfam" id="TIGR00730">
    <property type="entry name" value="Rossman fold protein, TIGR00730 family"/>
    <property type="match status" value="1"/>
</dbReference>
<evidence type="ECO:0008006" key="3">
    <source>
        <dbReference type="Google" id="ProtNLM"/>
    </source>
</evidence>
<dbReference type="STRING" id="56484.A0A1Y2FQG2"/>
<dbReference type="GO" id="GO:0016799">
    <property type="term" value="F:hydrolase activity, hydrolyzing N-glycosyl compounds"/>
    <property type="evidence" value="ECO:0007669"/>
    <property type="project" value="TreeGrafter"/>
</dbReference>
<dbReference type="SUPFAM" id="SSF102405">
    <property type="entry name" value="MCP/YpsA-like"/>
    <property type="match status" value="1"/>
</dbReference>
<dbReference type="AlphaFoldDB" id="A0A1Y2FQG2"/>
<dbReference type="GO" id="GO:0005829">
    <property type="term" value="C:cytosol"/>
    <property type="evidence" value="ECO:0007669"/>
    <property type="project" value="TreeGrafter"/>
</dbReference>
<name>A0A1Y2FQG2_PROLT</name>
<dbReference type="RefSeq" id="XP_040726928.1">
    <property type="nucleotide sequence ID" value="XM_040868263.1"/>
</dbReference>
<comment type="caution">
    <text evidence="1">The sequence shown here is derived from an EMBL/GenBank/DDBJ whole genome shotgun (WGS) entry which is preliminary data.</text>
</comment>
<dbReference type="Pfam" id="PF03641">
    <property type="entry name" value="Lysine_decarbox"/>
    <property type="match status" value="1"/>
</dbReference>
<dbReference type="InterPro" id="IPR031100">
    <property type="entry name" value="LOG_fam"/>
</dbReference>
<dbReference type="OMA" id="MDELWEA"/>
<keyword evidence="2" id="KW-1185">Reference proteome</keyword>